<keyword evidence="3" id="KW-1185">Reference proteome</keyword>
<sequence>MLLDSLVFCLLQCFSMPGFFRIVLCVPKDKAIEACERIALFCQRHYQCDDHLTTSFKKTGKAAILSRITSSVYLLNNVQTGEGDSRIANNQRLP</sequence>
<keyword evidence="1" id="KW-0732">Signal</keyword>
<dbReference type="Proteomes" id="UP000593567">
    <property type="component" value="Unassembled WGS sequence"/>
</dbReference>
<feature type="chain" id="PRO_5029735006" evidence="1">
    <location>
        <begin position="26"/>
        <end position="94"/>
    </location>
</feature>
<gene>
    <name evidence="2" type="ORF">EB796_022339</name>
</gene>
<dbReference type="AlphaFoldDB" id="A0A7J7IZN2"/>
<evidence type="ECO:0000256" key="1">
    <source>
        <dbReference type="SAM" id="SignalP"/>
    </source>
</evidence>
<name>A0A7J7IZN2_BUGNE</name>
<accession>A0A7J7IZN2</accession>
<protein>
    <submittedName>
        <fullName evidence="2">TAT</fullName>
    </submittedName>
</protein>
<dbReference type="OrthoDB" id="7042322at2759"/>
<evidence type="ECO:0000313" key="3">
    <source>
        <dbReference type="Proteomes" id="UP000593567"/>
    </source>
</evidence>
<evidence type="ECO:0000313" key="2">
    <source>
        <dbReference type="EMBL" id="KAF6019372.1"/>
    </source>
</evidence>
<organism evidence="2 3">
    <name type="scientific">Bugula neritina</name>
    <name type="common">Brown bryozoan</name>
    <name type="synonym">Sertularia neritina</name>
    <dbReference type="NCBI Taxonomy" id="10212"/>
    <lineage>
        <taxon>Eukaryota</taxon>
        <taxon>Metazoa</taxon>
        <taxon>Spiralia</taxon>
        <taxon>Lophotrochozoa</taxon>
        <taxon>Bryozoa</taxon>
        <taxon>Gymnolaemata</taxon>
        <taxon>Cheilostomatida</taxon>
        <taxon>Flustrina</taxon>
        <taxon>Buguloidea</taxon>
        <taxon>Bugulidae</taxon>
        <taxon>Bugula</taxon>
    </lineage>
</organism>
<reference evidence="2" key="1">
    <citation type="submission" date="2020-06" db="EMBL/GenBank/DDBJ databases">
        <title>Draft genome of Bugula neritina, a colonial animal packing powerful symbionts and potential medicines.</title>
        <authorList>
            <person name="Rayko M."/>
        </authorList>
    </citation>
    <scope>NUCLEOTIDE SEQUENCE [LARGE SCALE GENOMIC DNA]</scope>
    <source>
        <strain evidence="2">Kwan_BN1</strain>
    </source>
</reference>
<dbReference type="EMBL" id="VXIV02003235">
    <property type="protein sequence ID" value="KAF6019372.1"/>
    <property type="molecule type" value="Genomic_DNA"/>
</dbReference>
<feature type="signal peptide" evidence="1">
    <location>
        <begin position="1"/>
        <end position="25"/>
    </location>
</feature>
<proteinExistence type="predicted"/>
<dbReference type="InterPro" id="IPR015422">
    <property type="entry name" value="PyrdxlP-dep_Trfase_small"/>
</dbReference>
<dbReference type="Gene3D" id="3.90.1150.10">
    <property type="entry name" value="Aspartate Aminotransferase, domain 1"/>
    <property type="match status" value="1"/>
</dbReference>
<comment type="caution">
    <text evidence="2">The sequence shown here is derived from an EMBL/GenBank/DDBJ whole genome shotgun (WGS) entry which is preliminary data.</text>
</comment>